<name>A0ABR2KZJ1_9EUKA</name>
<comment type="caution">
    <text evidence="3">The sequence shown here is derived from an EMBL/GenBank/DDBJ whole genome shotgun (WGS) entry which is preliminary data.</text>
</comment>
<dbReference type="Gene3D" id="1.25.40.10">
    <property type="entry name" value="Tetratricopeptide repeat domain"/>
    <property type="match status" value="2"/>
</dbReference>
<proteinExistence type="inferred from homology"/>
<protein>
    <recommendedName>
        <fullName evidence="5">Protein kinase domain-containing protein</fullName>
    </recommendedName>
</protein>
<reference evidence="3 4" key="1">
    <citation type="submission" date="2024-04" db="EMBL/GenBank/DDBJ databases">
        <title>Tritrichomonas musculus Genome.</title>
        <authorList>
            <person name="Alves-Ferreira E."/>
            <person name="Grigg M."/>
            <person name="Lorenzi H."/>
            <person name="Galac M."/>
        </authorList>
    </citation>
    <scope>NUCLEOTIDE SEQUENCE [LARGE SCALE GENOMIC DNA]</scope>
    <source>
        <strain evidence="3 4">EAF2021</strain>
    </source>
</reference>
<evidence type="ECO:0008006" key="5">
    <source>
        <dbReference type="Google" id="ProtNLM"/>
    </source>
</evidence>
<accession>A0ABR2KZJ1</accession>
<dbReference type="PANTHER" id="PTHR11102:SF160">
    <property type="entry name" value="ERAD-ASSOCIATED E3 UBIQUITIN-PROTEIN LIGASE COMPONENT HRD3"/>
    <property type="match status" value="1"/>
</dbReference>
<evidence type="ECO:0000256" key="2">
    <source>
        <dbReference type="SAM" id="MobiDB-lite"/>
    </source>
</evidence>
<feature type="compositionally biased region" description="Basic and acidic residues" evidence="2">
    <location>
        <begin position="368"/>
        <end position="378"/>
    </location>
</feature>
<dbReference type="InterPro" id="IPR050767">
    <property type="entry name" value="Sel1_AlgK"/>
</dbReference>
<feature type="compositionally biased region" description="Basic and acidic residues" evidence="2">
    <location>
        <begin position="299"/>
        <end position="311"/>
    </location>
</feature>
<comment type="similarity">
    <text evidence="1">Belongs to the sel-1 family.</text>
</comment>
<dbReference type="InterPro" id="IPR011990">
    <property type="entry name" value="TPR-like_helical_dom_sf"/>
</dbReference>
<dbReference type="InterPro" id="IPR006597">
    <property type="entry name" value="Sel1-like"/>
</dbReference>
<evidence type="ECO:0000313" key="4">
    <source>
        <dbReference type="Proteomes" id="UP001470230"/>
    </source>
</evidence>
<feature type="compositionally biased region" description="Basic and acidic residues" evidence="2">
    <location>
        <begin position="349"/>
        <end position="360"/>
    </location>
</feature>
<feature type="compositionally biased region" description="Basic and acidic residues" evidence="2">
    <location>
        <begin position="274"/>
        <end position="286"/>
    </location>
</feature>
<dbReference type="PANTHER" id="PTHR11102">
    <property type="entry name" value="SEL-1-LIKE PROTEIN"/>
    <property type="match status" value="1"/>
</dbReference>
<dbReference type="EMBL" id="JAPFFF010000002">
    <property type="protein sequence ID" value="KAK8896509.1"/>
    <property type="molecule type" value="Genomic_DNA"/>
</dbReference>
<feature type="region of interest" description="Disordered" evidence="2">
    <location>
        <begin position="224"/>
        <end position="392"/>
    </location>
</feature>
<dbReference type="Proteomes" id="UP001470230">
    <property type="component" value="Unassembled WGS sequence"/>
</dbReference>
<evidence type="ECO:0000313" key="3">
    <source>
        <dbReference type="EMBL" id="KAK8896509.1"/>
    </source>
</evidence>
<feature type="compositionally biased region" description="Basic and acidic residues" evidence="2">
    <location>
        <begin position="324"/>
        <end position="341"/>
    </location>
</feature>
<organism evidence="3 4">
    <name type="scientific">Tritrichomonas musculus</name>
    <dbReference type="NCBI Taxonomy" id="1915356"/>
    <lineage>
        <taxon>Eukaryota</taxon>
        <taxon>Metamonada</taxon>
        <taxon>Parabasalia</taxon>
        <taxon>Tritrichomonadida</taxon>
        <taxon>Tritrichomonadidae</taxon>
        <taxon>Tritrichomonas</taxon>
    </lineage>
</organism>
<dbReference type="Pfam" id="PF08238">
    <property type="entry name" value="Sel1"/>
    <property type="match status" value="5"/>
</dbReference>
<keyword evidence="4" id="KW-1185">Reference proteome</keyword>
<dbReference type="SUPFAM" id="SSF81901">
    <property type="entry name" value="HCP-like"/>
    <property type="match status" value="2"/>
</dbReference>
<dbReference type="SMART" id="SM00671">
    <property type="entry name" value="SEL1"/>
    <property type="match status" value="4"/>
</dbReference>
<gene>
    <name evidence="3" type="ORF">M9Y10_014416</name>
</gene>
<evidence type="ECO:0000256" key="1">
    <source>
        <dbReference type="ARBA" id="ARBA00038101"/>
    </source>
</evidence>
<feature type="compositionally biased region" description="Basic and acidic residues" evidence="2">
    <location>
        <begin position="229"/>
        <end position="261"/>
    </location>
</feature>
<sequence>MNPAKMFNKEYSDPNINNFPPTMNGDIYSYGIITYKLFRSFFQRKESLSGNLTPIISKIIQNCKKSSCTFRQIIEIFQDESYLIQKISNLNEKAAFYLKKSAQQGNVYGMANYGIALMNGNGVRKNLEMAEMYLKKSALLGCAYAQVNYGIALIRNHADDEMRNRGMQYIRMSISQGCEEAYYAYGVLLKSGTIIEKDEKMSNTYLKIAADLGYERAMNELAVTAQTEGRSDKNTPEMQAQKESDEKDDNSHKDESDKETLKMPAQIESDETEDNSHKDESDKDTLKMPAQIESDETEDSSHKDESDKETLKMPAQIESDETEDNSHKDESDKDTLKKSAETESEEKDDNSHKDKCEKNTIEVLTQTKSEEKGSHAETLDTSTENEDASDDAVQSCSEINYMDEETPTETMNSLFKQCKDEYCTYKESGKKSESSFRLFQREDEFASSSDARIIYKLAKFYRDNEGLDKSREKSTRYYKMSADLGYAKAQAIYGLCLQRGDGTEADEKLGLQYLKRAKAKSSLKNRRNKSENSKIKS</sequence>